<dbReference type="Proteomes" id="UP000190626">
    <property type="component" value="Unassembled WGS sequence"/>
</dbReference>
<organism evidence="1 2">
    <name type="scientific">Paenibacillus ferrarius</name>
    <dbReference type="NCBI Taxonomy" id="1469647"/>
    <lineage>
        <taxon>Bacteria</taxon>
        <taxon>Bacillati</taxon>
        <taxon>Bacillota</taxon>
        <taxon>Bacilli</taxon>
        <taxon>Bacillales</taxon>
        <taxon>Paenibacillaceae</taxon>
        <taxon>Paenibacillus</taxon>
    </lineage>
</organism>
<dbReference type="OrthoDB" id="9826700at2"/>
<name>A0A1V4H7G0_9BACL</name>
<gene>
    <name evidence="1" type="ORF">BC351_11675</name>
</gene>
<sequence>MNKIIVCITELLNNVDYFSEIAASVDLRKYVFDEIDSFKYPVGVNYLSINKSYVDDYQQAYSILFIKWLYSENEWNLDDESITEARWAEILKTIWIPGHHKNVNIKQYSPLKFINEVTYWLNHNDFSEERIEQFRVRHSQASLIEVIDIYACHHCFGETEKTFFVCEFGCGYD</sequence>
<evidence type="ECO:0000313" key="1">
    <source>
        <dbReference type="EMBL" id="OPH47158.1"/>
    </source>
</evidence>
<reference evidence="2" key="1">
    <citation type="submission" date="2016-07" db="EMBL/GenBank/DDBJ databases">
        <authorList>
            <person name="Florea S."/>
            <person name="Webb J.S."/>
            <person name="Jaromczyk J."/>
            <person name="Schardl C.L."/>
        </authorList>
    </citation>
    <scope>NUCLEOTIDE SEQUENCE [LARGE SCALE GENOMIC DNA]</scope>
    <source>
        <strain evidence="2">CY1</strain>
    </source>
</reference>
<proteinExistence type="predicted"/>
<comment type="caution">
    <text evidence="1">The sequence shown here is derived from an EMBL/GenBank/DDBJ whole genome shotgun (WGS) entry which is preliminary data.</text>
</comment>
<keyword evidence="2" id="KW-1185">Reference proteome</keyword>
<dbReference type="RefSeq" id="WP_079420871.1">
    <property type="nucleotide sequence ID" value="NZ_MBTG01000066.1"/>
</dbReference>
<evidence type="ECO:0000313" key="2">
    <source>
        <dbReference type="Proteomes" id="UP000190626"/>
    </source>
</evidence>
<accession>A0A1V4H7G0</accession>
<dbReference type="EMBL" id="MBTG01000066">
    <property type="protein sequence ID" value="OPH47158.1"/>
    <property type="molecule type" value="Genomic_DNA"/>
</dbReference>
<dbReference type="AlphaFoldDB" id="A0A1V4H7G0"/>
<protein>
    <submittedName>
        <fullName evidence="1">Uncharacterized protein</fullName>
    </submittedName>
</protein>